<accession>A0ACC1JJ32</accession>
<name>A0ACC1JJ32_9FUNG</name>
<proteinExistence type="predicted"/>
<gene>
    <name evidence="1" type="ORF">IWQ57_006808</name>
</gene>
<reference evidence="1" key="1">
    <citation type="submission" date="2022-07" db="EMBL/GenBank/DDBJ databases">
        <title>Phylogenomic reconstructions and comparative analyses of Kickxellomycotina fungi.</title>
        <authorList>
            <person name="Reynolds N.K."/>
            <person name="Stajich J.E."/>
            <person name="Barry K."/>
            <person name="Grigoriev I.V."/>
            <person name="Crous P."/>
            <person name="Smith M.E."/>
        </authorList>
    </citation>
    <scope>NUCLEOTIDE SEQUENCE</scope>
    <source>
        <strain evidence="1">CBS 109366</strain>
    </source>
</reference>
<protein>
    <submittedName>
        <fullName evidence="1">Uncharacterized protein</fullName>
    </submittedName>
</protein>
<sequence>MQIPTALGLRIEVVRPPGTVQFADACRTALPPGIGPDHEPVPVADGDEEEDEEPNFSEEQRREIETRLDEDRVIQRGYLLKQDKLRQWRRRWFVLRQNTLSYYHDEKEYEVKQILRHHDVYDIRAPDPSTAKAKSLSRTYFKIVAAKRNYWLAHDDAATASGWFAALLRWSTPDAAHPRALPAGAHSLPVPPAVVAHRVFSPATAPPAPLDGQLRIPRHASANALNPLLQ</sequence>
<keyword evidence="2" id="KW-1185">Reference proteome</keyword>
<evidence type="ECO:0000313" key="1">
    <source>
        <dbReference type="EMBL" id="KAJ2758522.1"/>
    </source>
</evidence>
<comment type="caution">
    <text evidence="1">The sequence shown here is derived from an EMBL/GenBank/DDBJ whole genome shotgun (WGS) entry which is preliminary data.</text>
</comment>
<dbReference type="Proteomes" id="UP001140234">
    <property type="component" value="Unassembled WGS sequence"/>
</dbReference>
<dbReference type="EMBL" id="JANBUJ010004083">
    <property type="protein sequence ID" value="KAJ2758522.1"/>
    <property type="molecule type" value="Genomic_DNA"/>
</dbReference>
<evidence type="ECO:0000313" key="2">
    <source>
        <dbReference type="Proteomes" id="UP001140234"/>
    </source>
</evidence>
<organism evidence="1 2">
    <name type="scientific">Coemansia nantahalensis</name>
    <dbReference type="NCBI Taxonomy" id="2789366"/>
    <lineage>
        <taxon>Eukaryota</taxon>
        <taxon>Fungi</taxon>
        <taxon>Fungi incertae sedis</taxon>
        <taxon>Zoopagomycota</taxon>
        <taxon>Kickxellomycotina</taxon>
        <taxon>Kickxellomycetes</taxon>
        <taxon>Kickxellales</taxon>
        <taxon>Kickxellaceae</taxon>
        <taxon>Coemansia</taxon>
    </lineage>
</organism>